<proteinExistence type="predicted"/>
<dbReference type="AlphaFoldDB" id="A0A085BII4"/>
<keyword evidence="1" id="KW-0472">Membrane</keyword>
<dbReference type="Proteomes" id="UP000028623">
    <property type="component" value="Unassembled WGS sequence"/>
</dbReference>
<evidence type="ECO:0000313" key="3">
    <source>
        <dbReference type="Proteomes" id="UP000028623"/>
    </source>
</evidence>
<feature type="transmembrane region" description="Helical" evidence="1">
    <location>
        <begin position="38"/>
        <end position="56"/>
    </location>
</feature>
<dbReference type="RefSeq" id="WP_034975841.1">
    <property type="nucleotide sequence ID" value="NZ_FOFI01000003.1"/>
</dbReference>
<protein>
    <submittedName>
        <fullName evidence="2">Uncharacterized protein</fullName>
    </submittedName>
</protein>
<reference evidence="2 3" key="1">
    <citation type="submission" date="2014-07" db="EMBL/GenBank/DDBJ databases">
        <title>Epilithonimonas lactis LMG 22401 Genome.</title>
        <authorList>
            <person name="Pipes S.E."/>
            <person name="Stropko S.J."/>
        </authorList>
    </citation>
    <scope>NUCLEOTIDE SEQUENCE [LARGE SCALE GENOMIC DNA]</scope>
    <source>
        <strain evidence="2 3">LMG 24401</strain>
    </source>
</reference>
<keyword evidence="3" id="KW-1185">Reference proteome</keyword>
<organism evidence="2 3">
    <name type="scientific">Epilithonimonas lactis</name>
    <dbReference type="NCBI Taxonomy" id="421072"/>
    <lineage>
        <taxon>Bacteria</taxon>
        <taxon>Pseudomonadati</taxon>
        <taxon>Bacteroidota</taxon>
        <taxon>Flavobacteriia</taxon>
        <taxon>Flavobacteriales</taxon>
        <taxon>Weeksellaceae</taxon>
        <taxon>Chryseobacterium group</taxon>
        <taxon>Epilithonimonas</taxon>
    </lineage>
</organism>
<evidence type="ECO:0000313" key="2">
    <source>
        <dbReference type="EMBL" id="KFC22279.1"/>
    </source>
</evidence>
<accession>A0A085BII4</accession>
<feature type="transmembrane region" description="Helical" evidence="1">
    <location>
        <begin position="63"/>
        <end position="82"/>
    </location>
</feature>
<dbReference type="EMBL" id="JPLY01000003">
    <property type="protein sequence ID" value="KFC22279.1"/>
    <property type="molecule type" value="Genomic_DNA"/>
</dbReference>
<keyword evidence="1" id="KW-1133">Transmembrane helix</keyword>
<comment type="caution">
    <text evidence="2">The sequence shown here is derived from an EMBL/GenBank/DDBJ whole genome shotgun (WGS) entry which is preliminary data.</text>
</comment>
<dbReference type="OrthoDB" id="1265264at2"/>
<name>A0A085BII4_9FLAO</name>
<sequence>MKNKSNIVISVVFFLTFIIHFAIWKFVFHLDEVTIIKFYLFLSVIFMMMITLLLIINRTVPQFLGMSVLGLITVKFGLMYLIKNKLHFDEIPNFKFHFIIPYFILTALLTYYAIQLINYDKKQ</sequence>
<dbReference type="eggNOG" id="ENOG5033WVA">
    <property type="taxonomic scope" value="Bacteria"/>
</dbReference>
<keyword evidence="1" id="KW-0812">Transmembrane</keyword>
<evidence type="ECO:0000256" key="1">
    <source>
        <dbReference type="SAM" id="Phobius"/>
    </source>
</evidence>
<gene>
    <name evidence="2" type="ORF">IO89_10075</name>
</gene>
<feature type="transmembrane region" description="Helical" evidence="1">
    <location>
        <begin position="94"/>
        <end position="114"/>
    </location>
</feature>
<dbReference type="STRING" id="421072.SAMN04488097_2636"/>
<feature type="transmembrane region" description="Helical" evidence="1">
    <location>
        <begin position="7"/>
        <end position="26"/>
    </location>
</feature>